<dbReference type="GO" id="GO:0043138">
    <property type="term" value="F:3'-5' DNA helicase activity"/>
    <property type="evidence" value="ECO:0007669"/>
    <property type="project" value="TreeGrafter"/>
</dbReference>
<feature type="non-terminal residue" evidence="8">
    <location>
        <position position="1"/>
    </location>
</feature>
<comment type="similarity">
    <text evidence="1">Belongs to the helicase family. RecQ subfamily.</text>
</comment>
<dbReference type="GO" id="GO:0009378">
    <property type="term" value="F:four-way junction helicase activity"/>
    <property type="evidence" value="ECO:0007669"/>
    <property type="project" value="TreeGrafter"/>
</dbReference>
<feature type="compositionally biased region" description="Low complexity" evidence="5">
    <location>
        <begin position="155"/>
        <end position="165"/>
    </location>
</feature>
<dbReference type="GO" id="GO:0005694">
    <property type="term" value="C:chromosome"/>
    <property type="evidence" value="ECO:0007669"/>
    <property type="project" value="TreeGrafter"/>
</dbReference>
<name>A0A0G4HCH7_9ALVE</name>
<sequence length="940" mass="101102">EFVSVRASMLKSLCPPPGKTKLKGEGKLFDPFAKALSESKNNSNQTYSDKQQPNHFPFPPPPQAERPPPLPYPTCQRQNMPCGPASYQPNNSSSSFPYPQGEGKENHGPRGPFTTHSSVFASSSHSSSSSSFQAGPREQFRDVPTRPAGDPPFPSSSSFSSSSSSITGGWQERTGRHGGDHFPSQHDVAAHPQMYPSSSSSSSFAGPNSMNFTGPRPFNPNPPGSALPHPFASSSAPAPPPFPVTLNGKSTIPLADPAEWAARDAHGRPRFEWTEMLERSNLDFFGNRQFRPYQVEAMNALFKGRDVFVMLPTGGGKSLTFQLPAVCSAGVTVCVMPLLSLMSDQVHSSNALLRTLQKLHDSGMLDRFVVDEAHCVSQWGAEFRPDYTYLCRLREMFPGVPTLALTATATTAVIGDVVQRLMMKVGGGVSSDSVSDVAALIRDKHRDECADPRDNLAKMLSFCLEVGVCRRRLLLKHFDETFQGRCVVQCDNCLRSGGGNREAIQRNFVVMSGVKDLVRDAVSLLREAANSGVQDGLTLAMFRQLLLGQNAKVSGGAKRGGRENMNSRAADLNRRRAQLRSVFLSLFLIDEKVLFKEHGSVLTYINPGPHLDASESLMPENIFLPRVEGTGAEGGGAGGRKRKRQGEEKSMRQAKRFGAAAGEQQWGEGTGPGGPVGGDDENLFPDPLDGFALDPSSQSRPPSEVPPPWPGGGGEGESSRERAGKGAGSGRETQTAVKRQGVVLDKKGLKALVAELKALRETVRKEKGIAGSGHIARMKDLENMAMALPTTLEELSVCRDKALSGKMFETYGPRFVSCICSFLQRRGIALPKAPTSGGNHAHAHGPQHGHSLPIQANGHNAQVYHQARPEGSHRTGIGGAGAIGGEGVPHQQSQWVQSHLNFALQVYASGDGVAYAQPPFPQSGGAEVIEVEGFDDIDDF</sequence>
<feature type="domain" description="HRDC" evidence="6">
    <location>
        <begin position="746"/>
        <end position="829"/>
    </location>
</feature>
<evidence type="ECO:0000313" key="8">
    <source>
        <dbReference type="EMBL" id="CEM41736.1"/>
    </source>
</evidence>
<evidence type="ECO:0000256" key="5">
    <source>
        <dbReference type="SAM" id="MobiDB-lite"/>
    </source>
</evidence>
<feature type="compositionally biased region" description="Gly residues" evidence="5">
    <location>
        <begin position="668"/>
        <end position="677"/>
    </location>
</feature>
<dbReference type="GO" id="GO:0005737">
    <property type="term" value="C:cytoplasm"/>
    <property type="evidence" value="ECO:0007669"/>
    <property type="project" value="TreeGrafter"/>
</dbReference>
<dbReference type="GO" id="GO:0005524">
    <property type="term" value="F:ATP binding"/>
    <property type="evidence" value="ECO:0007669"/>
    <property type="project" value="InterPro"/>
</dbReference>
<dbReference type="Pfam" id="PF16124">
    <property type="entry name" value="RecQ_Zn_bind"/>
    <property type="match status" value="1"/>
</dbReference>
<dbReference type="GO" id="GO:0005634">
    <property type="term" value="C:nucleus"/>
    <property type="evidence" value="ECO:0007669"/>
    <property type="project" value="TreeGrafter"/>
</dbReference>
<organism evidence="8">
    <name type="scientific">Chromera velia CCMP2878</name>
    <dbReference type="NCBI Taxonomy" id="1169474"/>
    <lineage>
        <taxon>Eukaryota</taxon>
        <taxon>Sar</taxon>
        <taxon>Alveolata</taxon>
        <taxon>Colpodellida</taxon>
        <taxon>Chromeraceae</taxon>
        <taxon>Chromera</taxon>
    </lineage>
</organism>
<dbReference type="Gene3D" id="3.40.50.300">
    <property type="entry name" value="P-loop containing nucleotide triphosphate hydrolases"/>
    <property type="match status" value="2"/>
</dbReference>
<keyword evidence="4" id="KW-0539">Nucleus</keyword>
<dbReference type="SUPFAM" id="SSF47819">
    <property type="entry name" value="HRDC-like"/>
    <property type="match status" value="1"/>
</dbReference>
<dbReference type="GO" id="GO:0003677">
    <property type="term" value="F:DNA binding"/>
    <property type="evidence" value="ECO:0007669"/>
    <property type="project" value="UniProtKB-KW"/>
</dbReference>
<evidence type="ECO:0000256" key="3">
    <source>
        <dbReference type="ARBA" id="ARBA00023235"/>
    </source>
</evidence>
<dbReference type="InterPro" id="IPR002121">
    <property type="entry name" value="HRDC_dom"/>
</dbReference>
<feature type="domain" description="Helicase ATP-binding" evidence="7">
    <location>
        <begin position="298"/>
        <end position="427"/>
    </location>
</feature>
<dbReference type="InterPro" id="IPR011545">
    <property type="entry name" value="DEAD/DEAH_box_helicase_dom"/>
</dbReference>
<proteinExistence type="inferred from homology"/>
<dbReference type="PROSITE" id="PS50967">
    <property type="entry name" value="HRDC"/>
    <property type="match status" value="1"/>
</dbReference>
<evidence type="ECO:0008006" key="9">
    <source>
        <dbReference type="Google" id="ProtNLM"/>
    </source>
</evidence>
<gene>
    <name evidence="8" type="ORF">Cvel_6340</name>
</gene>
<feature type="compositionally biased region" description="Low complexity" evidence="5">
    <location>
        <begin position="658"/>
        <end position="667"/>
    </location>
</feature>
<feature type="compositionally biased region" description="Low complexity" evidence="5">
    <location>
        <begin position="117"/>
        <end position="131"/>
    </location>
</feature>
<reference evidence="8" key="1">
    <citation type="submission" date="2014-11" db="EMBL/GenBank/DDBJ databases">
        <authorList>
            <person name="Otto D Thomas"/>
            <person name="Naeem Raeece"/>
        </authorList>
    </citation>
    <scope>NUCLEOTIDE SEQUENCE</scope>
</reference>
<dbReference type="InterPro" id="IPR014001">
    <property type="entry name" value="Helicase_ATP-bd"/>
</dbReference>
<dbReference type="SMART" id="SM00487">
    <property type="entry name" value="DEXDc"/>
    <property type="match status" value="1"/>
</dbReference>
<protein>
    <recommendedName>
        <fullName evidence="9">DNA helicase</fullName>
    </recommendedName>
</protein>
<evidence type="ECO:0000259" key="7">
    <source>
        <dbReference type="PROSITE" id="PS51192"/>
    </source>
</evidence>
<accession>A0A0G4HCH7</accession>
<dbReference type="PROSITE" id="PS51192">
    <property type="entry name" value="HELICASE_ATP_BIND_1"/>
    <property type="match status" value="1"/>
</dbReference>
<dbReference type="Gene3D" id="1.10.150.80">
    <property type="entry name" value="HRDC domain"/>
    <property type="match status" value="1"/>
</dbReference>
<evidence type="ECO:0000259" key="6">
    <source>
        <dbReference type="PROSITE" id="PS50967"/>
    </source>
</evidence>
<feature type="compositionally biased region" description="Polar residues" evidence="5">
    <location>
        <begin position="87"/>
        <end position="97"/>
    </location>
</feature>
<feature type="compositionally biased region" description="Basic and acidic residues" evidence="5">
    <location>
        <begin position="173"/>
        <end position="184"/>
    </location>
</feature>
<dbReference type="AlphaFoldDB" id="A0A0G4HCH7"/>
<evidence type="ECO:0000256" key="4">
    <source>
        <dbReference type="ARBA" id="ARBA00023242"/>
    </source>
</evidence>
<dbReference type="Pfam" id="PF00270">
    <property type="entry name" value="DEAD"/>
    <property type="match status" value="1"/>
</dbReference>
<feature type="region of interest" description="Disordered" evidence="5">
    <location>
        <begin position="627"/>
        <end position="739"/>
    </location>
</feature>
<dbReference type="Gene3D" id="1.10.10.10">
    <property type="entry name" value="Winged helix-like DNA-binding domain superfamily/Winged helix DNA-binding domain"/>
    <property type="match status" value="1"/>
</dbReference>
<dbReference type="GO" id="GO:0000724">
    <property type="term" value="P:double-strand break repair via homologous recombination"/>
    <property type="evidence" value="ECO:0007669"/>
    <property type="project" value="TreeGrafter"/>
</dbReference>
<dbReference type="SUPFAM" id="SSF52540">
    <property type="entry name" value="P-loop containing nucleoside triphosphate hydrolases"/>
    <property type="match status" value="1"/>
</dbReference>
<dbReference type="VEuPathDB" id="CryptoDB:Cvel_6340"/>
<evidence type="ECO:0000256" key="2">
    <source>
        <dbReference type="ARBA" id="ARBA00023125"/>
    </source>
</evidence>
<dbReference type="InterPro" id="IPR044876">
    <property type="entry name" value="HRDC_dom_sf"/>
</dbReference>
<dbReference type="InterPro" id="IPR010997">
    <property type="entry name" value="HRDC-like_sf"/>
</dbReference>
<keyword evidence="3" id="KW-0413">Isomerase</keyword>
<feature type="region of interest" description="Disordered" evidence="5">
    <location>
        <begin position="1"/>
        <end position="244"/>
    </location>
</feature>
<evidence type="ECO:0000256" key="1">
    <source>
        <dbReference type="ARBA" id="ARBA00005446"/>
    </source>
</evidence>
<feature type="compositionally biased region" description="Polar residues" evidence="5">
    <location>
        <begin position="38"/>
        <end position="51"/>
    </location>
</feature>
<feature type="compositionally biased region" description="Low complexity" evidence="5">
    <location>
        <begin position="226"/>
        <end position="236"/>
    </location>
</feature>
<feature type="compositionally biased region" description="Pro residues" evidence="5">
    <location>
        <begin position="56"/>
        <end position="72"/>
    </location>
</feature>
<keyword evidence="2" id="KW-0238">DNA-binding</keyword>
<dbReference type="CDD" id="cd17920">
    <property type="entry name" value="DEXHc_RecQ"/>
    <property type="match status" value="1"/>
</dbReference>
<dbReference type="InterPro" id="IPR027417">
    <property type="entry name" value="P-loop_NTPase"/>
</dbReference>
<dbReference type="PANTHER" id="PTHR13710:SF153">
    <property type="entry name" value="RECQ-LIKE DNA HELICASE BLM"/>
    <property type="match status" value="1"/>
</dbReference>
<dbReference type="EMBL" id="CDMZ01002301">
    <property type="protein sequence ID" value="CEM41736.1"/>
    <property type="molecule type" value="Genomic_DNA"/>
</dbReference>
<dbReference type="InterPro" id="IPR036388">
    <property type="entry name" value="WH-like_DNA-bd_sf"/>
</dbReference>
<dbReference type="InterPro" id="IPR032284">
    <property type="entry name" value="RecQ_Zn-bd"/>
</dbReference>
<dbReference type="PANTHER" id="PTHR13710">
    <property type="entry name" value="DNA HELICASE RECQ FAMILY MEMBER"/>
    <property type="match status" value="1"/>
</dbReference>